<feature type="transmembrane region" description="Helical" evidence="1">
    <location>
        <begin position="99"/>
        <end position="122"/>
    </location>
</feature>
<proteinExistence type="predicted"/>
<evidence type="ECO:0000313" key="2">
    <source>
        <dbReference type="EMBL" id="CAB4750114.1"/>
    </source>
</evidence>
<accession>A0A6J6TTR3</accession>
<gene>
    <name evidence="2" type="ORF">UFOPK2837_00546</name>
</gene>
<keyword evidence="1" id="KW-0812">Transmembrane</keyword>
<sequence length="137" mass="14686">MSALKQIAMTGPGLKKQGIVVLQALLIGFFTFIELTLRSGVGILTGIALLVAFFGGIRFGRPGTTYVSVVTPPIAFAAIAGFWILILDGFRPSRIGIDFIAALASEAPFLIIGALYGWYVFLNAKAKKKPSKPRRAE</sequence>
<keyword evidence="1" id="KW-1133">Transmembrane helix</keyword>
<protein>
    <submittedName>
        <fullName evidence="2">Unannotated protein</fullName>
    </submittedName>
</protein>
<dbReference type="EMBL" id="CAEZZF010000033">
    <property type="protein sequence ID" value="CAB4750114.1"/>
    <property type="molecule type" value="Genomic_DNA"/>
</dbReference>
<feature type="transmembrane region" description="Helical" evidence="1">
    <location>
        <begin position="20"/>
        <end position="37"/>
    </location>
</feature>
<dbReference type="AlphaFoldDB" id="A0A6J6TTR3"/>
<keyword evidence="1" id="KW-0472">Membrane</keyword>
<reference evidence="2" key="1">
    <citation type="submission" date="2020-05" db="EMBL/GenBank/DDBJ databases">
        <authorList>
            <person name="Chiriac C."/>
            <person name="Salcher M."/>
            <person name="Ghai R."/>
            <person name="Kavagutti S V."/>
        </authorList>
    </citation>
    <scope>NUCLEOTIDE SEQUENCE</scope>
</reference>
<feature type="transmembrane region" description="Helical" evidence="1">
    <location>
        <begin position="43"/>
        <end position="59"/>
    </location>
</feature>
<organism evidence="2">
    <name type="scientific">freshwater metagenome</name>
    <dbReference type="NCBI Taxonomy" id="449393"/>
    <lineage>
        <taxon>unclassified sequences</taxon>
        <taxon>metagenomes</taxon>
        <taxon>ecological metagenomes</taxon>
    </lineage>
</organism>
<feature type="transmembrane region" description="Helical" evidence="1">
    <location>
        <begin position="66"/>
        <end position="87"/>
    </location>
</feature>
<name>A0A6J6TTR3_9ZZZZ</name>
<evidence type="ECO:0000256" key="1">
    <source>
        <dbReference type="SAM" id="Phobius"/>
    </source>
</evidence>